<dbReference type="Proteomes" id="UP000664132">
    <property type="component" value="Unassembled WGS sequence"/>
</dbReference>
<evidence type="ECO:0000256" key="2">
    <source>
        <dbReference type="SAM" id="MobiDB-lite"/>
    </source>
</evidence>
<protein>
    <submittedName>
        <fullName evidence="3">Uncharacterized protein</fullName>
    </submittedName>
</protein>
<evidence type="ECO:0000256" key="1">
    <source>
        <dbReference type="SAM" id="Coils"/>
    </source>
</evidence>
<evidence type="ECO:0000313" key="3">
    <source>
        <dbReference type="EMBL" id="KAG4415612.1"/>
    </source>
</evidence>
<reference evidence="3" key="1">
    <citation type="submission" date="2021-02" db="EMBL/GenBank/DDBJ databases">
        <title>Genome sequence Cadophora malorum strain M34.</title>
        <authorList>
            <person name="Stefanovic E."/>
            <person name="Vu D."/>
            <person name="Scully C."/>
            <person name="Dijksterhuis J."/>
            <person name="Roader J."/>
            <person name="Houbraken J."/>
        </authorList>
    </citation>
    <scope>NUCLEOTIDE SEQUENCE</scope>
    <source>
        <strain evidence="3">M34</strain>
    </source>
</reference>
<proteinExistence type="predicted"/>
<comment type="caution">
    <text evidence="3">The sequence shown here is derived from an EMBL/GenBank/DDBJ whole genome shotgun (WGS) entry which is preliminary data.</text>
</comment>
<keyword evidence="4" id="KW-1185">Reference proteome</keyword>
<sequence>MEYFSGYPDRVLEQAAEEQDASMGQLITKDLESESELKHQQALSEMQKKLETAERVATSALQLFDETRAEKEMIEKQMKIMQVKMQEMTATIKSLNEQLAAAAVSNAATPSGPLDFDDFFDDPANWIADAPASTQPSSTSTESPNFTESPNSIDPFNFGNISNDFNFTYKVPQPFTPTSQQFTPQNSAQQCYLQNRNSLSIPATPVSPTPAPAKKCKTSSSPFIGEFYQCRQLYDVKIPGENGKPTKSGVTLFCGVINNQSMAGGKNDGEPRQRCVNRVCRKYTDIKNKHWVDGWVVDMFGVGIQAPMDTPKMAGL</sequence>
<feature type="region of interest" description="Disordered" evidence="2">
    <location>
        <begin position="129"/>
        <end position="149"/>
    </location>
</feature>
<dbReference type="EMBL" id="JAFJYH010000215">
    <property type="protein sequence ID" value="KAG4415612.1"/>
    <property type="molecule type" value="Genomic_DNA"/>
</dbReference>
<evidence type="ECO:0000313" key="4">
    <source>
        <dbReference type="Proteomes" id="UP000664132"/>
    </source>
</evidence>
<keyword evidence="1" id="KW-0175">Coiled coil</keyword>
<organism evidence="3 4">
    <name type="scientific">Cadophora malorum</name>
    <dbReference type="NCBI Taxonomy" id="108018"/>
    <lineage>
        <taxon>Eukaryota</taxon>
        <taxon>Fungi</taxon>
        <taxon>Dikarya</taxon>
        <taxon>Ascomycota</taxon>
        <taxon>Pezizomycotina</taxon>
        <taxon>Leotiomycetes</taxon>
        <taxon>Helotiales</taxon>
        <taxon>Ploettnerulaceae</taxon>
        <taxon>Cadophora</taxon>
    </lineage>
</organism>
<accession>A0A8H7T9J1</accession>
<name>A0A8H7T9J1_9HELO</name>
<gene>
    <name evidence="3" type="ORF">IFR04_011226</name>
</gene>
<dbReference type="AlphaFoldDB" id="A0A8H7T9J1"/>
<feature type="compositionally biased region" description="Low complexity" evidence="2">
    <location>
        <begin position="129"/>
        <end position="144"/>
    </location>
</feature>
<dbReference type="OrthoDB" id="3599505at2759"/>
<feature type="coiled-coil region" evidence="1">
    <location>
        <begin position="43"/>
        <end position="105"/>
    </location>
</feature>